<dbReference type="PANTHER" id="PTHR16026:SF0">
    <property type="entry name" value="CARTILAGE ACIDIC PROTEIN 1"/>
    <property type="match status" value="1"/>
</dbReference>
<gene>
    <name evidence="2" type="ORF">METZ01_LOCUS197889</name>
</gene>
<proteinExistence type="predicted"/>
<evidence type="ECO:0000313" key="2">
    <source>
        <dbReference type="EMBL" id="SVB45035.1"/>
    </source>
</evidence>
<dbReference type="InterPro" id="IPR028994">
    <property type="entry name" value="Integrin_alpha_N"/>
</dbReference>
<dbReference type="PANTHER" id="PTHR16026">
    <property type="entry name" value="CARTILAGE ACIDIC PROTEIN 1"/>
    <property type="match status" value="1"/>
</dbReference>
<sequence length="379" mass="41810">MKCSNPIFGICLLFVAVGCDRAPHSTIVSEPLRDRPAREEGAPLFEKLAPAQTGVDFSHRMAMNHPLSRLNSSGFVCGGVCIGDFNGDGRPDLFLANGPDKNGLFLQRDEFRFEDVTQQAGVDGGDAWGSGAAAADFDGDGDLDLYVCNYDAPNQLFVNDGTGTKFTDEAESQGLAMIDASLTPSFVDYDRDGDLDLFVVTYRYYRPGGRPAKTPIVMRNGRPKILAGFEKYYDLRQVGPSNWTVDTCGRPDRLFRNDGSGRFTDVSESAGITEKGHGLSATWWDHDRDGWPDLYVANDFTDPEHLYRNNGDGTFTDVLEQAMPYTSWSSMGADCADLNNDGLLDLFVADMAATTHYKSKVTMGDMGDRRWFLENAWPR</sequence>
<evidence type="ECO:0000256" key="1">
    <source>
        <dbReference type="ARBA" id="ARBA00022729"/>
    </source>
</evidence>
<dbReference type="Pfam" id="PF13517">
    <property type="entry name" value="FG-GAP_3"/>
    <property type="match status" value="2"/>
</dbReference>
<organism evidence="2">
    <name type="scientific">marine metagenome</name>
    <dbReference type="NCBI Taxonomy" id="408172"/>
    <lineage>
        <taxon>unclassified sequences</taxon>
        <taxon>metagenomes</taxon>
        <taxon>ecological metagenomes</taxon>
    </lineage>
</organism>
<accession>A0A382E3I7</accession>
<keyword evidence="1" id="KW-0732">Signal</keyword>
<protein>
    <recommendedName>
        <fullName evidence="3">ASPIC/UnbV domain-containing protein</fullName>
    </recommendedName>
</protein>
<dbReference type="EMBL" id="UINC01042417">
    <property type="protein sequence ID" value="SVB45035.1"/>
    <property type="molecule type" value="Genomic_DNA"/>
</dbReference>
<dbReference type="InterPro" id="IPR027039">
    <property type="entry name" value="Crtac1"/>
</dbReference>
<evidence type="ECO:0008006" key="3">
    <source>
        <dbReference type="Google" id="ProtNLM"/>
    </source>
</evidence>
<name>A0A382E3I7_9ZZZZ</name>
<dbReference type="InterPro" id="IPR013517">
    <property type="entry name" value="FG-GAP"/>
</dbReference>
<reference evidence="2" key="1">
    <citation type="submission" date="2018-05" db="EMBL/GenBank/DDBJ databases">
        <authorList>
            <person name="Lanie J.A."/>
            <person name="Ng W.-L."/>
            <person name="Kazmierczak K.M."/>
            <person name="Andrzejewski T.M."/>
            <person name="Davidsen T.M."/>
            <person name="Wayne K.J."/>
            <person name="Tettelin H."/>
            <person name="Glass J.I."/>
            <person name="Rusch D."/>
            <person name="Podicherti R."/>
            <person name="Tsui H.-C.T."/>
            <person name="Winkler M.E."/>
        </authorList>
    </citation>
    <scope>NUCLEOTIDE SEQUENCE</scope>
</reference>
<dbReference type="Gene3D" id="2.130.10.130">
    <property type="entry name" value="Integrin alpha, N-terminal"/>
    <property type="match status" value="2"/>
</dbReference>
<dbReference type="SUPFAM" id="SSF69318">
    <property type="entry name" value="Integrin alpha N-terminal domain"/>
    <property type="match status" value="1"/>
</dbReference>
<dbReference type="PROSITE" id="PS51257">
    <property type="entry name" value="PROKAR_LIPOPROTEIN"/>
    <property type="match status" value="1"/>
</dbReference>
<feature type="non-terminal residue" evidence="2">
    <location>
        <position position="379"/>
    </location>
</feature>
<dbReference type="AlphaFoldDB" id="A0A382E3I7"/>